<evidence type="ECO:0000256" key="1">
    <source>
        <dbReference type="ARBA" id="ARBA00023015"/>
    </source>
</evidence>
<dbReference type="Gene3D" id="1.10.10.10">
    <property type="entry name" value="Winged helix-like DNA-binding domain superfamily/Winged helix DNA-binding domain"/>
    <property type="match status" value="1"/>
</dbReference>
<dbReference type="Gene3D" id="2.60.120.10">
    <property type="entry name" value="Jelly Rolls"/>
    <property type="match status" value="1"/>
</dbReference>
<dbReference type="CDD" id="cd00038">
    <property type="entry name" value="CAP_ED"/>
    <property type="match status" value="1"/>
</dbReference>
<dbReference type="InterPro" id="IPR000595">
    <property type="entry name" value="cNMP-bd_dom"/>
</dbReference>
<dbReference type="RefSeq" id="WP_103098008.1">
    <property type="nucleotide sequence ID" value="NZ_LYMM01000055.1"/>
</dbReference>
<dbReference type="InterPro" id="IPR036388">
    <property type="entry name" value="WH-like_DNA-bd_sf"/>
</dbReference>
<evidence type="ECO:0000313" key="5">
    <source>
        <dbReference type="EMBL" id="PNU03211.1"/>
    </source>
</evidence>
<proteinExistence type="predicted"/>
<dbReference type="InterPro" id="IPR018490">
    <property type="entry name" value="cNMP-bd_dom_sf"/>
</dbReference>
<dbReference type="Proteomes" id="UP000236327">
    <property type="component" value="Unassembled WGS sequence"/>
</dbReference>
<gene>
    <name evidence="5" type="ORF">A8V01_24425</name>
</gene>
<protein>
    <recommendedName>
        <fullName evidence="4">HTH crp-type domain-containing protein</fullName>
    </recommendedName>
</protein>
<dbReference type="EMBL" id="LYMM01000055">
    <property type="protein sequence ID" value="PNU03211.1"/>
    <property type="molecule type" value="Genomic_DNA"/>
</dbReference>
<sequence length="242" mass="26228">MPVVSGGQSKPPAIRRIASLAPLSDAEISMLARASAEWTHLTARREFVIEGDPVPQMQILLSGWVASVRQLADGRRQILGFLLPGDIIGLCPQPEPLALSTLTSLTDVSVCPAPRSAPHGSLARAYAMAKALDEAHHLAHICRVGRLNAQERLADLLLELHDRLELAGLTDGGSFELPLTQEILADALGLTQVHVNRTLQLMRRSGDLDWKERRVTLHDPSALAVKIGRDRVRVSALQSPAV</sequence>
<evidence type="ECO:0000313" key="6">
    <source>
        <dbReference type="Proteomes" id="UP000236327"/>
    </source>
</evidence>
<name>A0A2K2FWQ0_9SPHN</name>
<keyword evidence="1" id="KW-0805">Transcription regulation</keyword>
<dbReference type="SUPFAM" id="SSF51206">
    <property type="entry name" value="cAMP-binding domain-like"/>
    <property type="match status" value="1"/>
</dbReference>
<evidence type="ECO:0000256" key="3">
    <source>
        <dbReference type="ARBA" id="ARBA00023163"/>
    </source>
</evidence>
<dbReference type="GO" id="GO:0003677">
    <property type="term" value="F:DNA binding"/>
    <property type="evidence" value="ECO:0007669"/>
    <property type="project" value="UniProtKB-KW"/>
</dbReference>
<dbReference type="Pfam" id="PF00027">
    <property type="entry name" value="cNMP_binding"/>
    <property type="match status" value="1"/>
</dbReference>
<evidence type="ECO:0000259" key="4">
    <source>
        <dbReference type="PROSITE" id="PS51063"/>
    </source>
</evidence>
<keyword evidence="3" id="KW-0804">Transcription</keyword>
<dbReference type="OrthoDB" id="6155297at2"/>
<keyword evidence="2" id="KW-0238">DNA-binding</keyword>
<dbReference type="SUPFAM" id="SSF46785">
    <property type="entry name" value="Winged helix' DNA-binding domain"/>
    <property type="match status" value="1"/>
</dbReference>
<comment type="caution">
    <text evidence="5">The sequence shown here is derived from an EMBL/GenBank/DDBJ whole genome shotgun (WGS) entry which is preliminary data.</text>
</comment>
<organism evidence="5 6">
    <name type="scientific">Novosphingobium guangzhouense</name>
    <dbReference type="NCBI Taxonomy" id="1850347"/>
    <lineage>
        <taxon>Bacteria</taxon>
        <taxon>Pseudomonadati</taxon>
        <taxon>Pseudomonadota</taxon>
        <taxon>Alphaproteobacteria</taxon>
        <taxon>Sphingomonadales</taxon>
        <taxon>Sphingomonadaceae</taxon>
        <taxon>Novosphingobium</taxon>
    </lineage>
</organism>
<dbReference type="InterPro" id="IPR014710">
    <property type="entry name" value="RmlC-like_jellyroll"/>
</dbReference>
<evidence type="ECO:0000256" key="2">
    <source>
        <dbReference type="ARBA" id="ARBA00023125"/>
    </source>
</evidence>
<accession>A0A2K2FWQ0</accession>
<reference evidence="5 6" key="1">
    <citation type="submission" date="2016-05" db="EMBL/GenBank/DDBJ databases">
        <title>Complete genome sequence of Novosphingobium guangzhouense SA925(T).</title>
        <authorList>
            <person name="Sha S."/>
        </authorList>
    </citation>
    <scope>NUCLEOTIDE SEQUENCE [LARGE SCALE GENOMIC DNA]</scope>
    <source>
        <strain evidence="5 6">SA925</strain>
    </source>
</reference>
<dbReference type="PROSITE" id="PS51063">
    <property type="entry name" value="HTH_CRP_2"/>
    <property type="match status" value="1"/>
</dbReference>
<dbReference type="AlphaFoldDB" id="A0A2K2FWQ0"/>
<feature type="domain" description="HTH crp-type" evidence="4">
    <location>
        <begin position="147"/>
        <end position="221"/>
    </location>
</feature>
<dbReference type="Pfam" id="PF13545">
    <property type="entry name" value="HTH_Crp_2"/>
    <property type="match status" value="1"/>
</dbReference>
<dbReference type="InterPro" id="IPR012318">
    <property type="entry name" value="HTH_CRP"/>
</dbReference>
<dbReference type="InterPro" id="IPR036390">
    <property type="entry name" value="WH_DNA-bd_sf"/>
</dbReference>
<keyword evidence="6" id="KW-1185">Reference proteome</keyword>
<dbReference type="GO" id="GO:0006355">
    <property type="term" value="P:regulation of DNA-templated transcription"/>
    <property type="evidence" value="ECO:0007669"/>
    <property type="project" value="InterPro"/>
</dbReference>